<dbReference type="GO" id="GO:0016020">
    <property type="term" value="C:membrane"/>
    <property type="evidence" value="ECO:0007669"/>
    <property type="project" value="UniProtKB-SubCell"/>
</dbReference>
<dbReference type="SMART" id="SM00563">
    <property type="entry name" value="PlsC"/>
    <property type="match status" value="1"/>
</dbReference>
<dbReference type="EMBL" id="JBEDUW010000241">
    <property type="protein sequence ID" value="KAK9903063.1"/>
    <property type="molecule type" value="Genomic_DNA"/>
</dbReference>
<reference evidence="9 10" key="1">
    <citation type="journal article" date="2023" name="G3 (Bethesda)">
        <title>A chromosome-length genome assembly and annotation of blackberry (Rubus argutus, cv. 'Hillquist').</title>
        <authorList>
            <person name="Bruna T."/>
            <person name="Aryal R."/>
            <person name="Dudchenko O."/>
            <person name="Sargent D.J."/>
            <person name="Mead D."/>
            <person name="Buti M."/>
            <person name="Cavallini A."/>
            <person name="Hytonen T."/>
            <person name="Andres J."/>
            <person name="Pham M."/>
            <person name="Weisz D."/>
            <person name="Mascagni F."/>
            <person name="Usai G."/>
            <person name="Natali L."/>
            <person name="Bassil N."/>
            <person name="Fernandez G.E."/>
            <person name="Lomsadze A."/>
            <person name="Armour M."/>
            <person name="Olukolu B."/>
            <person name="Poorten T."/>
            <person name="Britton C."/>
            <person name="Davik J."/>
            <person name="Ashrafi H."/>
            <person name="Aiden E.L."/>
            <person name="Borodovsky M."/>
            <person name="Worthington M."/>
        </authorList>
    </citation>
    <scope>NUCLEOTIDE SEQUENCE [LARGE SCALE GENOMIC DNA]</scope>
    <source>
        <strain evidence="9">PI 553951</strain>
    </source>
</reference>
<comment type="subcellular location">
    <subcellularLocation>
        <location evidence="1">Membrane</location>
        <topology evidence="1">Multi-pass membrane protein</topology>
    </subcellularLocation>
</comment>
<comment type="similarity">
    <text evidence="2">Belongs to the GPAT/DAPAT family.</text>
</comment>
<dbReference type="SUPFAM" id="SSF69593">
    <property type="entry name" value="Glycerol-3-phosphate (1)-acyltransferase"/>
    <property type="match status" value="1"/>
</dbReference>
<dbReference type="CDD" id="cd06551">
    <property type="entry name" value="LPLAT"/>
    <property type="match status" value="1"/>
</dbReference>
<evidence type="ECO:0000313" key="9">
    <source>
        <dbReference type="EMBL" id="KAK9903063.1"/>
    </source>
</evidence>
<name>A0AAW1VLT6_RUBAR</name>
<evidence type="ECO:0000256" key="5">
    <source>
        <dbReference type="ARBA" id="ARBA00022989"/>
    </source>
</evidence>
<keyword evidence="4" id="KW-0812">Transmembrane</keyword>
<evidence type="ECO:0000259" key="8">
    <source>
        <dbReference type="SMART" id="SM00563"/>
    </source>
</evidence>
<evidence type="ECO:0000256" key="4">
    <source>
        <dbReference type="ARBA" id="ARBA00022692"/>
    </source>
</evidence>
<evidence type="ECO:0000256" key="1">
    <source>
        <dbReference type="ARBA" id="ARBA00004141"/>
    </source>
</evidence>
<evidence type="ECO:0000256" key="6">
    <source>
        <dbReference type="ARBA" id="ARBA00023136"/>
    </source>
</evidence>
<evidence type="ECO:0000313" key="10">
    <source>
        <dbReference type="Proteomes" id="UP001457282"/>
    </source>
</evidence>
<proteinExistence type="inferred from homology"/>
<dbReference type="AlphaFoldDB" id="A0AAW1VLT6"/>
<dbReference type="GO" id="GO:0010143">
    <property type="term" value="P:cutin biosynthetic process"/>
    <property type="evidence" value="ECO:0007669"/>
    <property type="project" value="TreeGrafter"/>
</dbReference>
<sequence length="507" mass="57106">MSSKLCLLESLSSSFKVLSKPKSTSSVQYKASKPHATQYKSLALQLGELMSNTTLFFHFEGTLLKSSSLFPYFMLVAFEAGGFLRALILFLLYPFVCLVGGELGVDMMVFLCFFGIRKENMRIGNSVLPKFFLEDVGSEGFDVVMRCGKKVGVSDLPRVMIEGFLKDYVGVDVVVARELKVVGGYYVGLMEEMNTKCLDANQIHGEEKSSNSQAIGICCHNKFLHEQVLSQNCKNVYLVNEAEKRNWKSLPKEKYPKTLIFHDGRLAFRPTPIATLAMFMWLPLGFFPSWPSLVQLPQLQYNPIPQTPQQMVKIKKNQENHRTLLDPLYVQLATDKSLTTITYSLSKINEIIAPMKTIRLTRDREKDGKQMDKLLSQGDLVVCPEGTTCREPYLLRFSPLFAELTDDIVPVAIDVQADMFYGTTASGFKCLDPIFHFLNPNPVYTIRILEKLEASNTCKFGGKSRFEVANLVQNEIGKALGFKCTSLTREDKYMILAGNDGSMKESR</sequence>
<dbReference type="Proteomes" id="UP001457282">
    <property type="component" value="Unassembled WGS sequence"/>
</dbReference>
<keyword evidence="5" id="KW-1133">Transmembrane helix</keyword>
<evidence type="ECO:0000256" key="2">
    <source>
        <dbReference type="ARBA" id="ARBA00007937"/>
    </source>
</evidence>
<gene>
    <name evidence="9" type="ORF">M0R45_001314</name>
</gene>
<evidence type="ECO:0000256" key="7">
    <source>
        <dbReference type="ARBA" id="ARBA00023315"/>
    </source>
</evidence>
<evidence type="ECO:0000256" key="3">
    <source>
        <dbReference type="ARBA" id="ARBA00022679"/>
    </source>
</evidence>
<dbReference type="InterPro" id="IPR002123">
    <property type="entry name" value="Plipid/glycerol_acylTrfase"/>
</dbReference>
<comment type="caution">
    <text evidence="9">The sequence shown here is derived from an EMBL/GenBank/DDBJ whole genome shotgun (WGS) entry which is preliminary data.</text>
</comment>
<accession>A0AAW1VLT6</accession>
<keyword evidence="3" id="KW-0808">Transferase</keyword>
<organism evidence="9 10">
    <name type="scientific">Rubus argutus</name>
    <name type="common">Southern blackberry</name>
    <dbReference type="NCBI Taxonomy" id="59490"/>
    <lineage>
        <taxon>Eukaryota</taxon>
        <taxon>Viridiplantae</taxon>
        <taxon>Streptophyta</taxon>
        <taxon>Embryophyta</taxon>
        <taxon>Tracheophyta</taxon>
        <taxon>Spermatophyta</taxon>
        <taxon>Magnoliopsida</taxon>
        <taxon>eudicotyledons</taxon>
        <taxon>Gunneridae</taxon>
        <taxon>Pentapetalae</taxon>
        <taxon>rosids</taxon>
        <taxon>fabids</taxon>
        <taxon>Rosales</taxon>
        <taxon>Rosaceae</taxon>
        <taxon>Rosoideae</taxon>
        <taxon>Rosoideae incertae sedis</taxon>
        <taxon>Rubus</taxon>
    </lineage>
</organism>
<dbReference type="PANTHER" id="PTHR15486">
    <property type="entry name" value="ANCIENT UBIQUITOUS PROTEIN"/>
    <property type="match status" value="1"/>
</dbReference>
<keyword evidence="6" id="KW-0472">Membrane</keyword>
<feature type="domain" description="Phospholipid/glycerol acyltransferase" evidence="8">
    <location>
        <begin position="320"/>
        <end position="416"/>
    </location>
</feature>
<keyword evidence="10" id="KW-1185">Reference proteome</keyword>
<dbReference type="GO" id="GO:0090447">
    <property type="term" value="F:glycerol-3-phosphate 2-O-acyltransferase activity"/>
    <property type="evidence" value="ECO:0007669"/>
    <property type="project" value="TreeGrafter"/>
</dbReference>
<protein>
    <recommendedName>
        <fullName evidence="8">Phospholipid/glycerol acyltransferase domain-containing protein</fullName>
    </recommendedName>
</protein>
<dbReference type="PANTHER" id="PTHR15486:SF65">
    <property type="entry name" value="GLYCEROL-3-PHOSPHATE ACYLTRANSFERASE"/>
    <property type="match status" value="1"/>
</dbReference>
<dbReference type="Pfam" id="PF23270">
    <property type="entry name" value="HAD_RAM2_N"/>
    <property type="match status" value="1"/>
</dbReference>
<dbReference type="InterPro" id="IPR056462">
    <property type="entry name" value="HAD_RAM2/GPAT1-8"/>
</dbReference>
<dbReference type="GO" id="GO:0016791">
    <property type="term" value="F:phosphatase activity"/>
    <property type="evidence" value="ECO:0007669"/>
    <property type="project" value="TreeGrafter"/>
</dbReference>
<keyword evidence="7" id="KW-0012">Acyltransferase</keyword>